<reference evidence="1" key="1">
    <citation type="journal article" date="2020" name="mSystems">
        <title>Genome- and Community-Level Interaction Insights into Carbon Utilization and Element Cycling Functions of Hydrothermarchaeota in Hydrothermal Sediment.</title>
        <authorList>
            <person name="Zhou Z."/>
            <person name="Liu Y."/>
            <person name="Xu W."/>
            <person name="Pan J."/>
            <person name="Luo Z.H."/>
            <person name="Li M."/>
        </authorList>
    </citation>
    <scope>NUCLEOTIDE SEQUENCE [LARGE SCALE GENOMIC DNA]</scope>
    <source>
        <strain evidence="1">HyVt-80</strain>
    </source>
</reference>
<accession>A0A7C5DV47</accession>
<dbReference type="SUPFAM" id="SSF53474">
    <property type="entry name" value="alpha/beta-Hydrolases"/>
    <property type="match status" value="1"/>
</dbReference>
<keyword evidence="1" id="KW-0378">Hydrolase</keyword>
<organism evidence="1">
    <name type="scientific">Kosmotoga arenicorallina</name>
    <dbReference type="NCBI Taxonomy" id="688066"/>
    <lineage>
        <taxon>Bacteria</taxon>
        <taxon>Thermotogati</taxon>
        <taxon>Thermotogota</taxon>
        <taxon>Thermotogae</taxon>
        <taxon>Kosmotogales</taxon>
        <taxon>Kosmotogaceae</taxon>
        <taxon>Kosmotoga</taxon>
    </lineage>
</organism>
<dbReference type="InterPro" id="IPR029058">
    <property type="entry name" value="AB_hydrolase_fold"/>
</dbReference>
<protein>
    <submittedName>
        <fullName evidence="1">Alpha/beta hydrolase</fullName>
    </submittedName>
</protein>
<dbReference type="AlphaFoldDB" id="A0A7C5DV47"/>
<evidence type="ECO:0000313" key="1">
    <source>
        <dbReference type="EMBL" id="HHF08605.1"/>
    </source>
</evidence>
<dbReference type="Proteomes" id="UP000886129">
    <property type="component" value="Unassembled WGS sequence"/>
</dbReference>
<comment type="caution">
    <text evidence="1">The sequence shown here is derived from an EMBL/GenBank/DDBJ whole genome shotgun (WGS) entry which is preliminary data.</text>
</comment>
<sequence length="343" mass="39307">MTLDVKFDYEKKKIDYSSGYVFKGRHYRCSIIKYNTLYEKALKGTESVEIYHFTPKEDTVGSILILHGLGSLNIPFLFWMGSHLASAGLQASVMILPGNFTRTINGSVSGKDYFSTDLDRLINIWEHAVIDTRSTLDLLEQEGIWQKNNCVLGYCLGGMVSVIIGALEKKRIHHTILMAVGGHMARIFWESPTIAFARRGFKRGEGKKGFLDEREKLMHVFNKDIEKLEKFSSVAELLDSDVHPMFKVDPLAYAKFVQAEKVTMIEALFDRALPRQSRKLLWNLLGKPRKYIVPVGHVTWLPFEYALGKYVLRKLGIKEARKRIRLLESVKVDDTIEEDEIKK</sequence>
<dbReference type="Gene3D" id="3.40.50.1820">
    <property type="entry name" value="alpha/beta hydrolase"/>
    <property type="match status" value="1"/>
</dbReference>
<name>A0A7C5DV47_9BACT</name>
<gene>
    <name evidence="1" type="ORF">ENL26_02390</name>
</gene>
<dbReference type="EMBL" id="DRTH01000140">
    <property type="protein sequence ID" value="HHF08605.1"/>
    <property type="molecule type" value="Genomic_DNA"/>
</dbReference>
<proteinExistence type="predicted"/>
<dbReference type="GO" id="GO:0016787">
    <property type="term" value="F:hydrolase activity"/>
    <property type="evidence" value="ECO:0007669"/>
    <property type="project" value="UniProtKB-KW"/>
</dbReference>